<protein>
    <recommendedName>
        <fullName evidence="7">C3H1-type domain-containing protein</fullName>
    </recommendedName>
</protein>
<keyword evidence="5" id="KW-0862">Zinc</keyword>
<dbReference type="OrthoDB" id="3996471at2759"/>
<organism evidence="8 9">
    <name type="scientific">Corynespora cassiicola Philippines</name>
    <dbReference type="NCBI Taxonomy" id="1448308"/>
    <lineage>
        <taxon>Eukaryota</taxon>
        <taxon>Fungi</taxon>
        <taxon>Dikarya</taxon>
        <taxon>Ascomycota</taxon>
        <taxon>Pezizomycotina</taxon>
        <taxon>Dothideomycetes</taxon>
        <taxon>Pleosporomycetidae</taxon>
        <taxon>Pleosporales</taxon>
        <taxon>Corynesporascaceae</taxon>
        <taxon>Corynespora</taxon>
    </lineage>
</organism>
<dbReference type="InterPro" id="IPR034922">
    <property type="entry name" value="REX1-like_exo"/>
</dbReference>
<dbReference type="InterPro" id="IPR012337">
    <property type="entry name" value="RNaseH-like_sf"/>
</dbReference>
<feature type="compositionally biased region" description="Low complexity" evidence="6">
    <location>
        <begin position="85"/>
        <end position="104"/>
    </location>
</feature>
<keyword evidence="2" id="KW-0540">Nuclease</keyword>
<dbReference type="CDD" id="cd06145">
    <property type="entry name" value="REX1_like"/>
    <property type="match status" value="1"/>
</dbReference>
<proteinExistence type="inferred from homology"/>
<evidence type="ECO:0000256" key="4">
    <source>
        <dbReference type="ARBA" id="ARBA00022839"/>
    </source>
</evidence>
<feature type="compositionally biased region" description="Low complexity" evidence="6">
    <location>
        <begin position="592"/>
        <end position="614"/>
    </location>
</feature>
<dbReference type="GO" id="GO:0008270">
    <property type="term" value="F:zinc ion binding"/>
    <property type="evidence" value="ECO:0007669"/>
    <property type="project" value="UniProtKB-KW"/>
</dbReference>
<sequence length="640" mass="71356">MWAISPSRKTKQTECPYQLQRECKLPNCIFRHDAAVTGGSTAAEASDEIESVNEPDRKLMKLNDGTRGDSSHAGTSPQPSRRLVSAQASANASPSTSNSAPSATPFSKHTQDKKAPAAEEAPEAKAASQPDTPVSLIPRKLPHEPVIMSKRTALLQVLKGAMVPLNDKMKRAKSSEHKKLHLSDNQLNKLAVDEEEKVGIENNSVYENVMKQRIMALRKMDANAWIQERNMALAKEKGSRPKKAGPKRVNTGLDAKLEVEVVHERLTADAEEFEDYSYITDIPKQSDVDQCLSSLQTNGGWEKCDRCQNRFQVFPERRETDGLHTTGGECVFHWGRRSWMGRSHKYTCCNEHVGTPGCTAHSTHVFKVSDAARLHVMMPFIETPKKDNVSAHPALSMDCEMAYTTQGLELIRMTAVSWPAHRRALDVLVRPLGALLDLNTRFSGITKDQFLNAKPYDPKDSRIDPKNLRIVESPLAARDLLVSYMSRSTVLMGHSLENDLRALRLIHDYVADSAICFPHKQGPPYRLKLRELAKNYLDWDIQQGGAAGHDSAEDARAAGELIRYKVMREWKHMKEDGWEAHDGKLYPPLPVEETTASSPSPEPSSSSYAPTAPSMIPVAESSQNSNRADKRKYKDFEDDA</sequence>
<dbReference type="InterPro" id="IPR047021">
    <property type="entry name" value="REXO1/3/4-like"/>
</dbReference>
<evidence type="ECO:0000313" key="9">
    <source>
        <dbReference type="Proteomes" id="UP000240883"/>
    </source>
</evidence>
<keyword evidence="9" id="KW-1185">Reference proteome</keyword>
<evidence type="ECO:0000259" key="7">
    <source>
        <dbReference type="PROSITE" id="PS50103"/>
    </source>
</evidence>
<feature type="region of interest" description="Disordered" evidence="6">
    <location>
        <begin position="581"/>
        <end position="640"/>
    </location>
</feature>
<dbReference type="InterPro" id="IPR000571">
    <property type="entry name" value="Znf_CCCH"/>
</dbReference>
<accession>A0A2T2NM61</accession>
<evidence type="ECO:0000256" key="5">
    <source>
        <dbReference type="PROSITE-ProRule" id="PRU00723"/>
    </source>
</evidence>
<evidence type="ECO:0000256" key="1">
    <source>
        <dbReference type="ARBA" id="ARBA00006357"/>
    </source>
</evidence>
<reference evidence="8 9" key="1">
    <citation type="journal article" date="2018" name="Front. Microbiol.">
        <title>Genome-Wide Analysis of Corynespora cassiicola Leaf Fall Disease Putative Effectors.</title>
        <authorList>
            <person name="Lopez D."/>
            <person name="Ribeiro S."/>
            <person name="Label P."/>
            <person name="Fumanal B."/>
            <person name="Venisse J.S."/>
            <person name="Kohler A."/>
            <person name="de Oliveira R.R."/>
            <person name="Labutti K."/>
            <person name="Lipzen A."/>
            <person name="Lail K."/>
            <person name="Bauer D."/>
            <person name="Ohm R.A."/>
            <person name="Barry K.W."/>
            <person name="Spatafora J."/>
            <person name="Grigoriev I.V."/>
            <person name="Martin F.M."/>
            <person name="Pujade-Renaud V."/>
        </authorList>
    </citation>
    <scope>NUCLEOTIDE SEQUENCE [LARGE SCALE GENOMIC DNA]</scope>
    <source>
        <strain evidence="8 9">Philippines</strain>
    </source>
</reference>
<dbReference type="InterPro" id="IPR036397">
    <property type="entry name" value="RNaseH_sf"/>
</dbReference>
<evidence type="ECO:0000313" key="8">
    <source>
        <dbReference type="EMBL" id="PSN66531.1"/>
    </source>
</evidence>
<feature type="zinc finger region" description="C3H1-type" evidence="5">
    <location>
        <begin position="9"/>
        <end position="35"/>
    </location>
</feature>
<dbReference type="GO" id="GO:0005634">
    <property type="term" value="C:nucleus"/>
    <property type="evidence" value="ECO:0007669"/>
    <property type="project" value="TreeGrafter"/>
</dbReference>
<keyword evidence="5" id="KW-0863">Zinc-finger</keyword>
<dbReference type="AlphaFoldDB" id="A0A2T2NM61"/>
<feature type="domain" description="C3H1-type" evidence="7">
    <location>
        <begin position="9"/>
        <end position="35"/>
    </location>
</feature>
<dbReference type="PROSITE" id="PS50103">
    <property type="entry name" value="ZF_C3H1"/>
    <property type="match status" value="1"/>
</dbReference>
<dbReference type="SMART" id="SM00479">
    <property type="entry name" value="EXOIII"/>
    <property type="match status" value="1"/>
</dbReference>
<dbReference type="EMBL" id="KZ678136">
    <property type="protein sequence ID" value="PSN66531.1"/>
    <property type="molecule type" value="Genomic_DNA"/>
</dbReference>
<gene>
    <name evidence="8" type="ORF">BS50DRAFT_494740</name>
</gene>
<feature type="region of interest" description="Disordered" evidence="6">
    <location>
        <begin position="38"/>
        <end position="139"/>
    </location>
</feature>
<dbReference type="Gene3D" id="3.30.420.10">
    <property type="entry name" value="Ribonuclease H-like superfamily/Ribonuclease H"/>
    <property type="match status" value="1"/>
</dbReference>
<name>A0A2T2NM61_CORCC</name>
<evidence type="ECO:0000256" key="2">
    <source>
        <dbReference type="ARBA" id="ARBA00022722"/>
    </source>
</evidence>
<dbReference type="GO" id="GO:0004527">
    <property type="term" value="F:exonuclease activity"/>
    <property type="evidence" value="ECO:0007669"/>
    <property type="project" value="UniProtKB-KW"/>
</dbReference>
<dbReference type="InterPro" id="IPR013520">
    <property type="entry name" value="Ribonucl_H"/>
</dbReference>
<evidence type="ECO:0000256" key="3">
    <source>
        <dbReference type="ARBA" id="ARBA00022801"/>
    </source>
</evidence>
<dbReference type="Proteomes" id="UP000240883">
    <property type="component" value="Unassembled WGS sequence"/>
</dbReference>
<dbReference type="PANTHER" id="PTHR12801:SF112">
    <property type="entry name" value="RNA EXONUCLEASE 3"/>
    <property type="match status" value="1"/>
</dbReference>
<feature type="compositionally biased region" description="Basic and acidic residues" evidence="6">
    <location>
        <begin position="54"/>
        <end position="70"/>
    </location>
</feature>
<comment type="similarity">
    <text evidence="1">Belongs to the REXO1/REXO3 family.</text>
</comment>
<keyword evidence="4" id="KW-0269">Exonuclease</keyword>
<keyword evidence="5" id="KW-0479">Metal-binding</keyword>
<keyword evidence="3" id="KW-0378">Hydrolase</keyword>
<dbReference type="GO" id="GO:0003676">
    <property type="term" value="F:nucleic acid binding"/>
    <property type="evidence" value="ECO:0007669"/>
    <property type="project" value="InterPro"/>
</dbReference>
<dbReference type="STRING" id="1448308.A0A2T2NM61"/>
<dbReference type="SUPFAM" id="SSF53098">
    <property type="entry name" value="Ribonuclease H-like"/>
    <property type="match status" value="1"/>
</dbReference>
<evidence type="ECO:0000256" key="6">
    <source>
        <dbReference type="SAM" id="MobiDB-lite"/>
    </source>
</evidence>
<dbReference type="PANTHER" id="PTHR12801">
    <property type="entry name" value="RNA EXONUCLEASE REXO1 / RECO3 FAMILY MEMBER-RELATED"/>
    <property type="match status" value="1"/>
</dbReference>